<dbReference type="AlphaFoldDB" id="A0A0X3PSP0"/>
<dbReference type="InterPro" id="IPR029071">
    <property type="entry name" value="Ubiquitin-like_domsf"/>
</dbReference>
<dbReference type="SUPFAM" id="SSF54236">
    <property type="entry name" value="Ubiquitin-like"/>
    <property type="match status" value="1"/>
</dbReference>
<dbReference type="PROSITE" id="PS50053">
    <property type="entry name" value="UBIQUITIN_2"/>
    <property type="match status" value="1"/>
</dbReference>
<sequence length="222" mass="25093">ATIDSQRDTEKSIVHLAVVTKKYFRAMASPLSVVVMYNGKQYPIIIKKDETNEVTIGDIMKEITNEMHIPMQKQRLIHRGKSLIDPDASISSLHIANGTKIMLLGSVEIADPQEIMKLDELEKTLSQRSKELDIAKQTFQTIQTSDCIACRSFLKTLVGISERCMTGLERADSVYLPTADDKQRKRRKALVNSFQVILNEVEKMQTALEKETKTVAIIEINK</sequence>
<dbReference type="GO" id="GO:0051087">
    <property type="term" value="F:protein-folding chaperone binding"/>
    <property type="evidence" value="ECO:0007669"/>
    <property type="project" value="InterPro"/>
</dbReference>
<organism evidence="2">
    <name type="scientific">Schistocephalus solidus</name>
    <name type="common">Tapeworm</name>
    <dbReference type="NCBI Taxonomy" id="70667"/>
    <lineage>
        <taxon>Eukaryota</taxon>
        <taxon>Metazoa</taxon>
        <taxon>Spiralia</taxon>
        <taxon>Lophotrochozoa</taxon>
        <taxon>Platyhelminthes</taxon>
        <taxon>Cestoda</taxon>
        <taxon>Eucestoda</taxon>
        <taxon>Diphyllobothriidea</taxon>
        <taxon>Diphyllobothriidae</taxon>
        <taxon>Schistocephalus</taxon>
    </lineage>
</organism>
<evidence type="ECO:0000313" key="2">
    <source>
        <dbReference type="EMBL" id="JAP54538.1"/>
    </source>
</evidence>
<dbReference type="Gene3D" id="3.10.20.90">
    <property type="entry name" value="Phosphatidylinositol 3-kinase Catalytic Subunit, Chain A, domain 1"/>
    <property type="match status" value="1"/>
</dbReference>
<name>A0A0X3PSP0_SCHSO</name>
<dbReference type="SMART" id="SM00213">
    <property type="entry name" value="UBQ"/>
    <property type="match status" value="1"/>
</dbReference>
<gene>
    <name evidence="2" type="primary">BAG1</name>
    <name evidence="2" type="ORF">TR133095</name>
</gene>
<dbReference type="EMBL" id="GEEE01008687">
    <property type="protein sequence ID" value="JAP54538.1"/>
    <property type="molecule type" value="Transcribed_RNA"/>
</dbReference>
<dbReference type="InterPro" id="IPR000626">
    <property type="entry name" value="Ubiquitin-like_dom"/>
</dbReference>
<proteinExistence type="predicted"/>
<evidence type="ECO:0000259" key="1">
    <source>
        <dbReference type="PROSITE" id="PS50053"/>
    </source>
</evidence>
<feature type="non-terminal residue" evidence="2">
    <location>
        <position position="1"/>
    </location>
</feature>
<dbReference type="Pfam" id="PF00240">
    <property type="entry name" value="ubiquitin"/>
    <property type="match status" value="1"/>
</dbReference>
<feature type="domain" description="Ubiquitin-like" evidence="1">
    <location>
        <begin position="55"/>
        <end position="104"/>
    </location>
</feature>
<accession>A0A0X3PSP0</accession>
<dbReference type="InterPro" id="IPR036533">
    <property type="entry name" value="BAG_dom_sf"/>
</dbReference>
<dbReference type="Gene3D" id="1.20.58.120">
    <property type="entry name" value="BAG domain"/>
    <property type="match status" value="1"/>
</dbReference>
<protein>
    <submittedName>
        <fullName evidence="2">BAG family molecular chaperone regulator 1</fullName>
    </submittedName>
</protein>
<dbReference type="SUPFAM" id="SSF63491">
    <property type="entry name" value="BAG domain"/>
    <property type="match status" value="1"/>
</dbReference>
<reference evidence="2" key="1">
    <citation type="submission" date="2016-01" db="EMBL/GenBank/DDBJ databases">
        <title>Reference transcriptome for the parasite Schistocephalus solidus: insights into the molecular evolution of parasitism.</title>
        <authorList>
            <person name="Hebert F.O."/>
            <person name="Grambauer S."/>
            <person name="Barber I."/>
            <person name="Landry C.R."/>
            <person name="Aubin-Horth N."/>
        </authorList>
    </citation>
    <scope>NUCLEOTIDE SEQUENCE</scope>
</reference>